<dbReference type="Proteomes" id="UP001153069">
    <property type="component" value="Unassembled WGS sequence"/>
</dbReference>
<keyword evidence="6" id="KW-0547">Nucleotide-binding</keyword>
<dbReference type="PROSITE" id="PS52020">
    <property type="entry name" value="CRESS_DNA_REP"/>
    <property type="match status" value="1"/>
</dbReference>
<sequence length="242" mass="27499">MPGTGPRAKYWSFTLNNYTPADIDRLSSATSTAEIDYLIFGREVGASGTPHLQGTVCFQSRKRLQQVTTLIGRAHCSVTRHLSQSIEYCKKDGDFSELGNIPTETSSGRKKGNSDLEEFKQSVKEGVTDPVELRELHSDICARVPRFVREYVDDHRPKPTTECHPLRNWQASLNESLRRTANTREIIFVVDKTGNQGKSWFARYYCELHDNAQIVVPGRKADMAYVINEESKVFFFDCPRSK</sequence>
<dbReference type="Gene3D" id="3.40.1310.20">
    <property type="match status" value="1"/>
</dbReference>
<evidence type="ECO:0000313" key="12">
    <source>
        <dbReference type="EMBL" id="CAB9528237.1"/>
    </source>
</evidence>
<keyword evidence="7" id="KW-0255">Endonuclease</keyword>
<organism evidence="12 13">
    <name type="scientific">Seminavis robusta</name>
    <dbReference type="NCBI Taxonomy" id="568900"/>
    <lineage>
        <taxon>Eukaryota</taxon>
        <taxon>Sar</taxon>
        <taxon>Stramenopiles</taxon>
        <taxon>Ochrophyta</taxon>
        <taxon>Bacillariophyta</taxon>
        <taxon>Bacillariophyceae</taxon>
        <taxon>Bacillariophycidae</taxon>
        <taxon>Naviculales</taxon>
        <taxon>Naviculaceae</taxon>
        <taxon>Seminavis</taxon>
    </lineage>
</organism>
<dbReference type="EMBL" id="CAICTM010002174">
    <property type="protein sequence ID" value="CAB9528237.1"/>
    <property type="molecule type" value="Genomic_DNA"/>
</dbReference>
<keyword evidence="10" id="KW-0238">DNA-binding</keyword>
<keyword evidence="3" id="KW-0235">DNA replication</keyword>
<evidence type="ECO:0000313" key="13">
    <source>
        <dbReference type="Proteomes" id="UP001153069"/>
    </source>
</evidence>
<dbReference type="AlphaFoldDB" id="A0A9N8HWH3"/>
<comment type="caution">
    <text evidence="12">The sequence shown here is derived from an EMBL/GenBank/DDBJ whole genome shotgun (WGS) entry which is preliminary data.</text>
</comment>
<dbReference type="GO" id="GO:0016779">
    <property type="term" value="F:nucleotidyltransferase activity"/>
    <property type="evidence" value="ECO:0007669"/>
    <property type="project" value="UniProtKB-KW"/>
</dbReference>
<evidence type="ECO:0000256" key="9">
    <source>
        <dbReference type="ARBA" id="ARBA00023124"/>
    </source>
</evidence>
<reference evidence="12" key="1">
    <citation type="submission" date="2020-06" db="EMBL/GenBank/DDBJ databases">
        <authorList>
            <consortium name="Plant Systems Biology data submission"/>
        </authorList>
    </citation>
    <scope>NUCLEOTIDE SEQUENCE</scope>
    <source>
        <strain evidence="12">D6</strain>
    </source>
</reference>
<evidence type="ECO:0000256" key="1">
    <source>
        <dbReference type="ARBA" id="ARBA00022679"/>
    </source>
</evidence>
<feature type="domain" description="CRESS-DNA virus Rep endonuclease" evidence="11">
    <location>
        <begin position="5"/>
        <end position="101"/>
    </location>
</feature>
<keyword evidence="13" id="KW-1185">Reference proteome</keyword>
<dbReference type="GO" id="GO:0006260">
    <property type="term" value="P:DNA replication"/>
    <property type="evidence" value="ECO:0007669"/>
    <property type="project" value="UniProtKB-KW"/>
</dbReference>
<dbReference type="GO" id="GO:0016787">
    <property type="term" value="F:hydrolase activity"/>
    <property type="evidence" value="ECO:0007669"/>
    <property type="project" value="UniProtKB-KW"/>
</dbReference>
<evidence type="ECO:0000256" key="6">
    <source>
        <dbReference type="ARBA" id="ARBA00022741"/>
    </source>
</evidence>
<dbReference type="GO" id="GO:0000166">
    <property type="term" value="F:nucleotide binding"/>
    <property type="evidence" value="ECO:0007669"/>
    <property type="project" value="UniProtKB-KW"/>
</dbReference>
<keyword evidence="8" id="KW-0378">Hydrolase</keyword>
<dbReference type="Pfam" id="PF02407">
    <property type="entry name" value="Viral_Rep"/>
    <property type="match status" value="1"/>
</dbReference>
<evidence type="ECO:0000256" key="2">
    <source>
        <dbReference type="ARBA" id="ARBA00022695"/>
    </source>
</evidence>
<proteinExistence type="predicted"/>
<dbReference type="InterPro" id="IPR049912">
    <property type="entry name" value="CRESS_DNA_REP"/>
</dbReference>
<keyword evidence="4" id="KW-0540">Nuclease</keyword>
<dbReference type="OrthoDB" id="6433169at2759"/>
<keyword evidence="9" id="KW-0190">Covalent protein-DNA linkage</keyword>
<evidence type="ECO:0000256" key="3">
    <source>
        <dbReference type="ARBA" id="ARBA00022705"/>
    </source>
</evidence>
<evidence type="ECO:0000256" key="8">
    <source>
        <dbReference type="ARBA" id="ARBA00022801"/>
    </source>
</evidence>
<accession>A0A9N8HWH3</accession>
<keyword evidence="2" id="KW-0548">Nucleotidyltransferase</keyword>
<gene>
    <name evidence="12" type="ORF">SEMRO_2176_G317850.1</name>
</gene>
<protein>
    <submittedName>
        <fullName evidence="12">Para-Rep C7</fullName>
    </submittedName>
</protein>
<evidence type="ECO:0000256" key="10">
    <source>
        <dbReference type="ARBA" id="ARBA00023125"/>
    </source>
</evidence>
<name>A0A9N8HWH3_9STRA</name>
<evidence type="ECO:0000259" key="11">
    <source>
        <dbReference type="PROSITE" id="PS52020"/>
    </source>
</evidence>
<evidence type="ECO:0000256" key="7">
    <source>
        <dbReference type="ARBA" id="ARBA00022759"/>
    </source>
</evidence>
<dbReference type="GO" id="GO:0004519">
    <property type="term" value="F:endonuclease activity"/>
    <property type="evidence" value="ECO:0007669"/>
    <property type="project" value="UniProtKB-KW"/>
</dbReference>
<evidence type="ECO:0000256" key="5">
    <source>
        <dbReference type="ARBA" id="ARBA00022723"/>
    </source>
</evidence>
<keyword evidence="1" id="KW-0808">Transferase</keyword>
<evidence type="ECO:0000256" key="4">
    <source>
        <dbReference type="ARBA" id="ARBA00022722"/>
    </source>
</evidence>
<dbReference type="GO" id="GO:0003677">
    <property type="term" value="F:DNA binding"/>
    <property type="evidence" value="ECO:0007669"/>
    <property type="project" value="UniProtKB-KW"/>
</dbReference>
<dbReference type="GO" id="GO:0046872">
    <property type="term" value="F:metal ion binding"/>
    <property type="evidence" value="ECO:0007669"/>
    <property type="project" value="UniProtKB-KW"/>
</dbReference>
<keyword evidence="5" id="KW-0479">Metal-binding</keyword>